<gene>
    <name evidence="2" type="ORF">GCM10009105_29130</name>
</gene>
<reference evidence="2 3" key="1">
    <citation type="journal article" date="2019" name="Int. J. Syst. Evol. Microbiol.">
        <title>The Global Catalogue of Microorganisms (GCM) 10K type strain sequencing project: providing services to taxonomists for standard genome sequencing and annotation.</title>
        <authorList>
            <consortium name="The Broad Institute Genomics Platform"/>
            <consortium name="The Broad Institute Genome Sequencing Center for Infectious Disease"/>
            <person name="Wu L."/>
            <person name="Ma J."/>
        </authorList>
    </citation>
    <scope>NUCLEOTIDE SEQUENCE [LARGE SCALE GENOMIC DNA]</scope>
    <source>
        <strain evidence="2 3">JCM 15421</strain>
    </source>
</reference>
<proteinExistence type="predicted"/>
<feature type="region of interest" description="Disordered" evidence="1">
    <location>
        <begin position="35"/>
        <end position="54"/>
    </location>
</feature>
<comment type="caution">
    <text evidence="2">The sequence shown here is derived from an EMBL/GenBank/DDBJ whole genome shotgun (WGS) entry which is preliminary data.</text>
</comment>
<protein>
    <submittedName>
        <fullName evidence="2">Uncharacterized protein</fullName>
    </submittedName>
</protein>
<evidence type="ECO:0000313" key="2">
    <source>
        <dbReference type="EMBL" id="GAA0720066.1"/>
    </source>
</evidence>
<evidence type="ECO:0000256" key="1">
    <source>
        <dbReference type="SAM" id="MobiDB-lite"/>
    </source>
</evidence>
<accession>A0ABN1IS56</accession>
<dbReference type="Proteomes" id="UP001501523">
    <property type="component" value="Unassembled WGS sequence"/>
</dbReference>
<dbReference type="EMBL" id="BAAAEU010000024">
    <property type="protein sequence ID" value="GAA0720066.1"/>
    <property type="molecule type" value="Genomic_DNA"/>
</dbReference>
<evidence type="ECO:0000313" key="3">
    <source>
        <dbReference type="Proteomes" id="UP001501523"/>
    </source>
</evidence>
<name>A0ABN1IS56_9GAMM</name>
<organism evidence="2 3">
    <name type="scientific">Dokdonella soli</name>
    <dbReference type="NCBI Taxonomy" id="529810"/>
    <lineage>
        <taxon>Bacteria</taxon>
        <taxon>Pseudomonadati</taxon>
        <taxon>Pseudomonadota</taxon>
        <taxon>Gammaproteobacteria</taxon>
        <taxon>Lysobacterales</taxon>
        <taxon>Rhodanobacteraceae</taxon>
        <taxon>Dokdonella</taxon>
    </lineage>
</organism>
<keyword evidence="3" id="KW-1185">Reference proteome</keyword>
<sequence length="54" mass="5919">MAARFRNTNESATAGAGWRDNVTCAHRRPWLSMTRGGAVPQTKQSPVPVILPKQ</sequence>